<evidence type="ECO:0000259" key="1">
    <source>
        <dbReference type="Pfam" id="PF01425"/>
    </source>
</evidence>
<dbReference type="InterPro" id="IPR023631">
    <property type="entry name" value="Amidase_dom"/>
</dbReference>
<keyword evidence="3" id="KW-1185">Reference proteome</keyword>
<comment type="caution">
    <text evidence="2">The sequence shown here is derived from an EMBL/GenBank/DDBJ whole genome shotgun (WGS) entry which is preliminary data.</text>
</comment>
<gene>
    <name evidence="2" type="ORF">ADH67_10640</name>
</gene>
<dbReference type="PANTHER" id="PTHR42678:SF34">
    <property type="entry name" value="OS04G0183300 PROTEIN"/>
    <property type="match status" value="1"/>
</dbReference>
<sequence length="413" mass="45789">MENLSYPLNRNLSAAQMVKRIQAFNSVLHAVRFYKNPNADCSIHLLVKDNIGVRDWPSSAGSFALKNLRLPDAFCIEQLRKNPRIDIFGKTHLTELAGFVTSSVLKRGYSELGGFGRNPYGGCFPCGGSSVGSAVAVSAGFCDAALGTETRGSIMIPAMYNGVYGFKPTRGSISRTGIIPLSSSFDAPGVLARNPELLKEVFLSMTGYDSSDPQSFDFSFCPKPFIRSRPRLLFLRNSSQVSSALNFFFIRLTDLGISVVELETPQIVFDYKEISSSDIKRDMTKFLEPYGSASEPKSFRELVEKYRSRPESHRYGMERLEDALAMREPKDKELANRNIEKANDLIESLLLKYDADYIVSSEYLDWWAIGGGPTIAFPVDLGKTPPGCLMVGTRRNGDLALLSLVKAMISVWQ</sequence>
<dbReference type="InterPro" id="IPR036928">
    <property type="entry name" value="AS_sf"/>
</dbReference>
<evidence type="ECO:0000313" key="2">
    <source>
        <dbReference type="EMBL" id="OXE45603.1"/>
    </source>
</evidence>
<dbReference type="AlphaFoldDB" id="A0A227KG88"/>
<name>A0A227KG88_9BURK</name>
<dbReference type="Pfam" id="PF01425">
    <property type="entry name" value="Amidase"/>
    <property type="match status" value="1"/>
</dbReference>
<feature type="domain" description="Amidase" evidence="1">
    <location>
        <begin position="45"/>
        <end position="358"/>
    </location>
</feature>
<organism evidence="2 3">
    <name type="scientific">Turicimonas muris</name>
    <dbReference type="NCBI Taxonomy" id="1796652"/>
    <lineage>
        <taxon>Bacteria</taxon>
        <taxon>Pseudomonadati</taxon>
        <taxon>Pseudomonadota</taxon>
        <taxon>Betaproteobacteria</taxon>
        <taxon>Burkholderiales</taxon>
        <taxon>Sutterellaceae</taxon>
        <taxon>Turicimonas</taxon>
    </lineage>
</organism>
<dbReference type="RefSeq" id="WP_066594077.1">
    <property type="nucleotide sequence ID" value="NZ_CAJTBZ010000003.1"/>
</dbReference>
<evidence type="ECO:0000313" key="3">
    <source>
        <dbReference type="Proteomes" id="UP000214610"/>
    </source>
</evidence>
<dbReference type="GeneID" id="78362064"/>
<dbReference type="EMBL" id="NHMP01000008">
    <property type="protein sequence ID" value="OXE45603.1"/>
    <property type="molecule type" value="Genomic_DNA"/>
</dbReference>
<protein>
    <submittedName>
        <fullName evidence="2">Amidase</fullName>
    </submittedName>
</protein>
<proteinExistence type="predicted"/>
<dbReference type="PANTHER" id="PTHR42678">
    <property type="entry name" value="AMIDASE"/>
    <property type="match status" value="1"/>
</dbReference>
<dbReference type="Proteomes" id="UP000214610">
    <property type="component" value="Unassembled WGS sequence"/>
</dbReference>
<accession>A0A227KG88</accession>
<reference evidence="3" key="1">
    <citation type="submission" date="2017-05" db="EMBL/GenBank/DDBJ databases">
        <title>Improved OligoMM genomes.</title>
        <authorList>
            <person name="Garzetti D."/>
        </authorList>
    </citation>
    <scope>NUCLEOTIDE SEQUENCE [LARGE SCALE GENOMIC DNA]</scope>
    <source>
        <strain evidence="3">YL45</strain>
    </source>
</reference>
<dbReference type="Gene3D" id="3.90.1300.10">
    <property type="entry name" value="Amidase signature (AS) domain"/>
    <property type="match status" value="1"/>
</dbReference>
<dbReference type="SUPFAM" id="SSF75304">
    <property type="entry name" value="Amidase signature (AS) enzymes"/>
    <property type="match status" value="1"/>
</dbReference>